<dbReference type="PIRSF" id="PIRSF002070">
    <property type="entry name" value="SSB"/>
    <property type="match status" value="1"/>
</dbReference>
<dbReference type="InterPro" id="IPR000424">
    <property type="entry name" value="Primosome_PriB/ssb"/>
</dbReference>
<dbReference type="Proteomes" id="UP000284660">
    <property type="component" value="Unassembled WGS sequence"/>
</dbReference>
<dbReference type="EMBL" id="WKMC01000009">
    <property type="protein sequence ID" value="MRZ51110.1"/>
    <property type="molecule type" value="Genomic_DNA"/>
</dbReference>
<evidence type="ECO:0000313" key="13">
    <source>
        <dbReference type="Proteomes" id="UP000441358"/>
    </source>
</evidence>
<evidence type="ECO:0000313" key="11">
    <source>
        <dbReference type="Proteomes" id="UP000095455"/>
    </source>
</evidence>
<dbReference type="CDD" id="cd04496">
    <property type="entry name" value="SSB_OBF"/>
    <property type="match status" value="1"/>
</dbReference>
<comment type="caution">
    <text evidence="5">The sequence shown here is derived from an EMBL/GenBank/DDBJ whole genome shotgun (WGS) entry which is preliminary data.</text>
</comment>
<dbReference type="InterPro" id="IPR011344">
    <property type="entry name" value="ssDNA-bd"/>
</dbReference>
<feature type="compositionally biased region" description="Polar residues" evidence="4">
    <location>
        <begin position="118"/>
        <end position="145"/>
    </location>
</feature>
<dbReference type="OMA" id="NFSIACN"/>
<dbReference type="EMBL" id="QSJN01000010">
    <property type="protein sequence ID" value="RHD72828.1"/>
    <property type="molecule type" value="Genomic_DNA"/>
</dbReference>
<feature type="region of interest" description="Disordered" evidence="4">
    <location>
        <begin position="108"/>
        <end position="169"/>
    </location>
</feature>
<dbReference type="EMBL" id="JAQMPJ010000005">
    <property type="protein sequence ID" value="MDB9005036.1"/>
    <property type="molecule type" value="Genomic_DNA"/>
</dbReference>
<dbReference type="EMBL" id="WKMY01000004">
    <property type="protein sequence ID" value="MRY93198.1"/>
    <property type="molecule type" value="Genomic_DNA"/>
</dbReference>
<dbReference type="PANTHER" id="PTHR10302">
    <property type="entry name" value="SINGLE-STRANDED DNA-BINDING PROTEIN"/>
    <property type="match status" value="1"/>
</dbReference>
<gene>
    <name evidence="5" type="primary">ssb_1</name>
    <name evidence="6" type="synonym">ssb</name>
    <name evidence="10" type="ORF">DW782_16175</name>
    <name evidence="5" type="ORF">ERS852380_02438</name>
    <name evidence="8" type="ORF">GKD66_12935</name>
    <name evidence="7" type="ORF">GKD67_08155</name>
    <name evidence="9" type="ORF">GKD70_12735</name>
    <name evidence="6" type="ORF">PN599_08475</name>
</gene>
<evidence type="ECO:0000256" key="3">
    <source>
        <dbReference type="PIRNR" id="PIRNR002070"/>
    </source>
</evidence>
<keyword evidence="1 2" id="KW-0238">DNA-binding</keyword>
<evidence type="ECO:0000313" key="6">
    <source>
        <dbReference type="EMBL" id="MDB9005036.1"/>
    </source>
</evidence>
<reference evidence="13 14" key="3">
    <citation type="journal article" date="2019" name="Nat. Med.">
        <title>A library of human gut bacterial isolates paired with longitudinal multiomics data enables mechanistic microbiome research.</title>
        <authorList>
            <person name="Poyet M."/>
            <person name="Groussin M."/>
            <person name="Gibbons S.M."/>
            <person name="Avila-Pacheco J."/>
            <person name="Jiang X."/>
            <person name="Kearney S.M."/>
            <person name="Perrotta A.R."/>
            <person name="Berdy B."/>
            <person name="Zhao S."/>
            <person name="Lieberman T.D."/>
            <person name="Swanson P.K."/>
            <person name="Smith M."/>
            <person name="Roesemann S."/>
            <person name="Alexander J.E."/>
            <person name="Rich S.A."/>
            <person name="Livny J."/>
            <person name="Vlamakis H."/>
            <person name="Clish C."/>
            <person name="Bullock K."/>
            <person name="Deik A."/>
            <person name="Scott J."/>
            <person name="Pierce K.A."/>
            <person name="Xavier R.J."/>
            <person name="Alm E.J."/>
        </authorList>
    </citation>
    <scope>NUCLEOTIDE SEQUENCE [LARGE SCALE GENOMIC DNA]</scope>
    <source>
        <strain evidence="9 14">BIOML-A20</strain>
        <strain evidence="8 13">BIOML-A32</strain>
        <strain evidence="7 15">BIOML-A9</strain>
    </source>
</reference>
<dbReference type="GO" id="GO:0003697">
    <property type="term" value="F:single-stranded DNA binding"/>
    <property type="evidence" value="ECO:0007669"/>
    <property type="project" value="UniProtKB-UniRule"/>
</dbReference>
<evidence type="ECO:0000313" key="7">
    <source>
        <dbReference type="EMBL" id="MRY93198.1"/>
    </source>
</evidence>
<evidence type="ECO:0000256" key="4">
    <source>
        <dbReference type="SAM" id="MobiDB-lite"/>
    </source>
</evidence>
<sequence>MSLNKVILIGNVGKDPDVRYFDSGAAVANFPLATSERGYTLANGTVVPERTEWHNIVVRRDLVPFVEKWVRKGSGVYVEGKIRTRNYDDQSGVKRYVTEIHADRIEFYSTGSRPADGGNTTAQGGSMQPNVGQGQPAQPTTAPNTAYQQPAASQPSAFSESSDADDLPF</sequence>
<dbReference type="GO" id="GO:0009295">
    <property type="term" value="C:nucleoid"/>
    <property type="evidence" value="ECO:0007669"/>
    <property type="project" value="TreeGrafter"/>
</dbReference>
<organism evidence="5 11">
    <name type="scientific">Parabacteroides distasonis</name>
    <dbReference type="NCBI Taxonomy" id="823"/>
    <lineage>
        <taxon>Bacteria</taxon>
        <taxon>Pseudomonadati</taxon>
        <taxon>Bacteroidota</taxon>
        <taxon>Bacteroidia</taxon>
        <taxon>Bacteroidales</taxon>
        <taxon>Tannerellaceae</taxon>
        <taxon>Parabacteroides</taxon>
    </lineage>
</organism>
<evidence type="ECO:0000313" key="5">
    <source>
        <dbReference type="EMBL" id="CUO49987.1"/>
    </source>
</evidence>
<reference evidence="5 11" key="1">
    <citation type="submission" date="2015-09" db="EMBL/GenBank/DDBJ databases">
        <authorList>
            <consortium name="Pathogen Informatics"/>
        </authorList>
    </citation>
    <scope>NUCLEOTIDE SEQUENCE [LARGE SCALE GENOMIC DNA]</scope>
    <source>
        <strain evidence="5 11">2789STDY5608822</strain>
    </source>
</reference>
<dbReference type="EMBL" id="CYYK01000008">
    <property type="protein sequence ID" value="CUO49987.1"/>
    <property type="molecule type" value="Genomic_DNA"/>
</dbReference>
<name>A0A174FKD8_PARDI</name>
<dbReference type="RefSeq" id="WP_005854611.1">
    <property type="nucleotide sequence ID" value="NZ_BQOC01000001.1"/>
</dbReference>
<reference evidence="6" key="4">
    <citation type="submission" date="2023-01" db="EMBL/GenBank/DDBJ databases">
        <title>Human gut microbiome strain richness.</title>
        <authorList>
            <person name="Chen-Liaw A."/>
        </authorList>
    </citation>
    <scope>NUCLEOTIDE SEQUENCE</scope>
    <source>
        <strain evidence="6">RTP21484st1_E5_RTP21484_190118</strain>
    </source>
</reference>
<dbReference type="EMBL" id="WKMO01000010">
    <property type="protein sequence ID" value="MSB74135.1"/>
    <property type="molecule type" value="Genomic_DNA"/>
</dbReference>
<dbReference type="OrthoDB" id="9809878at2"/>
<dbReference type="Proteomes" id="UP000461276">
    <property type="component" value="Unassembled WGS sequence"/>
</dbReference>
<proteinExistence type="inferred from homology"/>
<dbReference type="AlphaFoldDB" id="A0A174FKD8"/>
<evidence type="ECO:0000313" key="8">
    <source>
        <dbReference type="EMBL" id="MRZ51110.1"/>
    </source>
</evidence>
<evidence type="ECO:0000313" key="14">
    <source>
        <dbReference type="Proteomes" id="UP000441609"/>
    </source>
</evidence>
<evidence type="ECO:0000313" key="12">
    <source>
        <dbReference type="Proteomes" id="UP000284660"/>
    </source>
</evidence>
<evidence type="ECO:0000313" key="10">
    <source>
        <dbReference type="EMBL" id="RHD72828.1"/>
    </source>
</evidence>
<dbReference type="GO" id="GO:0006260">
    <property type="term" value="P:DNA replication"/>
    <property type="evidence" value="ECO:0007669"/>
    <property type="project" value="InterPro"/>
</dbReference>
<feature type="compositionally biased region" description="Low complexity" evidence="4">
    <location>
        <begin position="146"/>
        <end position="161"/>
    </location>
</feature>
<evidence type="ECO:0000313" key="9">
    <source>
        <dbReference type="EMBL" id="MSB74135.1"/>
    </source>
</evidence>
<dbReference type="Proteomes" id="UP000441609">
    <property type="component" value="Unassembled WGS sequence"/>
</dbReference>
<comment type="subunit">
    <text evidence="2">Homotetramer.</text>
</comment>
<accession>A0A174FKD8</accession>
<dbReference type="InterPro" id="IPR012340">
    <property type="entry name" value="NA-bd_OB-fold"/>
</dbReference>
<dbReference type="NCBIfam" id="TIGR00621">
    <property type="entry name" value="ssb"/>
    <property type="match status" value="1"/>
</dbReference>
<reference evidence="10 12" key="2">
    <citation type="submission" date="2018-08" db="EMBL/GenBank/DDBJ databases">
        <title>A genome reference for cultivated species of the human gut microbiota.</title>
        <authorList>
            <person name="Zou Y."/>
            <person name="Xue W."/>
            <person name="Luo G."/>
        </authorList>
    </citation>
    <scope>NUCLEOTIDE SEQUENCE [LARGE SCALE GENOMIC DNA]</scope>
    <source>
        <strain evidence="10 12">AM30-4</strain>
    </source>
</reference>
<dbReference type="Proteomes" id="UP000095455">
    <property type="component" value="Unassembled WGS sequence"/>
</dbReference>
<dbReference type="Proteomes" id="UP001210126">
    <property type="component" value="Unassembled WGS sequence"/>
</dbReference>
<dbReference type="SUPFAM" id="SSF50249">
    <property type="entry name" value="Nucleic acid-binding proteins"/>
    <property type="match status" value="1"/>
</dbReference>
<comment type="caution">
    <text evidence="2">Lacks conserved residue(s) required for the propagation of feature annotation.</text>
</comment>
<dbReference type="PROSITE" id="PS50935">
    <property type="entry name" value="SSB"/>
    <property type="match status" value="1"/>
</dbReference>
<evidence type="ECO:0000256" key="2">
    <source>
        <dbReference type="HAMAP-Rule" id="MF_00984"/>
    </source>
</evidence>
<evidence type="ECO:0000256" key="1">
    <source>
        <dbReference type="ARBA" id="ARBA00023125"/>
    </source>
</evidence>
<dbReference type="Proteomes" id="UP000441358">
    <property type="component" value="Unassembled WGS sequence"/>
</dbReference>
<dbReference type="PANTHER" id="PTHR10302:SF27">
    <property type="entry name" value="SINGLE-STRANDED DNA-BINDING PROTEIN"/>
    <property type="match status" value="1"/>
</dbReference>
<evidence type="ECO:0000313" key="15">
    <source>
        <dbReference type="Proteomes" id="UP000461276"/>
    </source>
</evidence>
<protein>
    <recommendedName>
        <fullName evidence="2 3">Single-stranded DNA-binding protein</fullName>
        <shortName evidence="2">SSB</shortName>
    </recommendedName>
</protein>
<dbReference type="Pfam" id="PF00436">
    <property type="entry name" value="SSB"/>
    <property type="match status" value="1"/>
</dbReference>
<dbReference type="Gene3D" id="2.40.50.140">
    <property type="entry name" value="Nucleic acid-binding proteins"/>
    <property type="match status" value="1"/>
</dbReference>
<dbReference type="HAMAP" id="MF_00984">
    <property type="entry name" value="SSB"/>
    <property type="match status" value="1"/>
</dbReference>